<protein>
    <recommendedName>
        <fullName evidence="7 14">Phosphoglycerate kinase</fullName>
        <ecNumber evidence="6 14">2.7.2.3</ecNumber>
    </recommendedName>
</protein>
<dbReference type="AlphaFoldDB" id="B8CYG2"/>
<evidence type="ECO:0000256" key="3">
    <source>
        <dbReference type="ARBA" id="ARBA00004838"/>
    </source>
</evidence>
<comment type="pathway">
    <text evidence="3 14">Carbohydrate degradation; glycolysis; pyruvate from D-glyceraldehyde 3-phosphate: step 2/5.</text>
</comment>
<dbReference type="InterPro" id="IPR036043">
    <property type="entry name" value="Phosphoglycerate_kinase_sf"/>
</dbReference>
<dbReference type="HAMAP" id="MF_00145">
    <property type="entry name" value="Phosphoglyc_kinase"/>
    <property type="match status" value="1"/>
</dbReference>
<feature type="binding site" evidence="14 15">
    <location>
        <begin position="20"/>
        <end position="22"/>
    </location>
    <ligand>
        <name>substrate</name>
    </ligand>
</feature>
<evidence type="ECO:0000256" key="14">
    <source>
        <dbReference type="HAMAP-Rule" id="MF_00145"/>
    </source>
</evidence>
<reference evidence="18 19" key="1">
    <citation type="journal article" date="2009" name="PLoS ONE">
        <title>Genome analysis of the anaerobic thermohalophilic bacterium Halothermothrix orenii.</title>
        <authorList>
            <person name="Mavromatis K."/>
            <person name="Ivanova N."/>
            <person name="Anderson I."/>
            <person name="Lykidis A."/>
            <person name="Hooper S.D."/>
            <person name="Sun H."/>
            <person name="Kunin V."/>
            <person name="Lapidus A."/>
            <person name="Hugenholtz P."/>
            <person name="Patel B."/>
            <person name="Kyrpides N.C."/>
        </authorList>
    </citation>
    <scope>NUCLEOTIDE SEQUENCE [LARGE SCALE GENOMIC DNA]</scope>
    <source>
        <strain evidence="19">H 168 / OCM 544 / DSM 9562</strain>
    </source>
</reference>
<keyword evidence="11 14" id="KW-0418">Kinase</keyword>
<evidence type="ECO:0000256" key="17">
    <source>
        <dbReference type="RuleBase" id="RU000532"/>
    </source>
</evidence>
<dbReference type="PIRSF" id="PIRSF000724">
    <property type="entry name" value="Pgk"/>
    <property type="match status" value="1"/>
</dbReference>
<evidence type="ECO:0000313" key="19">
    <source>
        <dbReference type="Proteomes" id="UP000000719"/>
    </source>
</evidence>
<dbReference type="GO" id="GO:0005829">
    <property type="term" value="C:cytosol"/>
    <property type="evidence" value="ECO:0007669"/>
    <property type="project" value="TreeGrafter"/>
</dbReference>
<evidence type="ECO:0000256" key="9">
    <source>
        <dbReference type="ARBA" id="ARBA00022679"/>
    </source>
</evidence>
<feature type="binding site" evidence="14">
    <location>
        <position position="117"/>
    </location>
    <ligand>
        <name>substrate</name>
    </ligand>
</feature>
<dbReference type="PANTHER" id="PTHR11406:SF23">
    <property type="entry name" value="PHOSPHOGLYCERATE KINASE 1, CHLOROPLASTIC-RELATED"/>
    <property type="match status" value="1"/>
</dbReference>
<dbReference type="eggNOG" id="COG0126">
    <property type="taxonomic scope" value="Bacteria"/>
</dbReference>
<dbReference type="GO" id="GO:0043531">
    <property type="term" value="F:ADP binding"/>
    <property type="evidence" value="ECO:0007669"/>
    <property type="project" value="TreeGrafter"/>
</dbReference>
<feature type="binding site" evidence="15">
    <location>
        <position position="117"/>
    </location>
    <ligand>
        <name>(2R)-3-phosphoglycerate</name>
        <dbReference type="ChEBI" id="CHEBI:58272"/>
    </ligand>
</feature>
<dbReference type="FunFam" id="3.40.50.1260:FF:000007">
    <property type="entry name" value="Phosphoglycerate kinase"/>
    <property type="match status" value="1"/>
</dbReference>
<evidence type="ECO:0000256" key="2">
    <source>
        <dbReference type="ARBA" id="ARBA00004496"/>
    </source>
</evidence>
<keyword evidence="19" id="KW-1185">Reference proteome</keyword>
<evidence type="ECO:0000256" key="13">
    <source>
        <dbReference type="ARBA" id="ARBA00023152"/>
    </source>
</evidence>
<dbReference type="Gene3D" id="3.40.50.1260">
    <property type="entry name" value="Phosphoglycerate kinase, N-terminal domain"/>
    <property type="match status" value="2"/>
</dbReference>
<accession>B8CYG2</accession>
<dbReference type="EMBL" id="CP001098">
    <property type="protein sequence ID" value="ACL70331.1"/>
    <property type="molecule type" value="Genomic_DNA"/>
</dbReference>
<evidence type="ECO:0000256" key="11">
    <source>
        <dbReference type="ARBA" id="ARBA00022777"/>
    </source>
</evidence>
<comment type="caution">
    <text evidence="14">Lacks conserved residue(s) required for the propagation of feature annotation.</text>
</comment>
<dbReference type="PRINTS" id="PR00477">
    <property type="entry name" value="PHGLYCKINASE"/>
</dbReference>
<evidence type="ECO:0000313" key="18">
    <source>
        <dbReference type="EMBL" id="ACL70331.1"/>
    </source>
</evidence>
<dbReference type="UniPathway" id="UPA00109">
    <property type="reaction ID" value="UER00185"/>
</dbReference>
<keyword evidence="12 14" id="KW-0067">ATP-binding</keyword>
<dbReference type="OrthoDB" id="9808460at2"/>
<dbReference type="Pfam" id="PF00162">
    <property type="entry name" value="PGK"/>
    <property type="match status" value="1"/>
</dbReference>
<dbReference type="Proteomes" id="UP000000719">
    <property type="component" value="Chromosome"/>
</dbReference>
<dbReference type="GO" id="GO:0004618">
    <property type="term" value="F:phosphoglycerate kinase activity"/>
    <property type="evidence" value="ECO:0007669"/>
    <property type="project" value="UniProtKB-UniRule"/>
</dbReference>
<feature type="binding site" evidence="14">
    <location>
        <position position="150"/>
    </location>
    <ligand>
        <name>substrate</name>
    </ligand>
</feature>
<dbReference type="EC" id="2.7.2.3" evidence="6 14"/>
<dbReference type="CDD" id="cd00318">
    <property type="entry name" value="Phosphoglycerate_kinase"/>
    <property type="match status" value="1"/>
</dbReference>
<feature type="binding site" evidence="14 16">
    <location>
        <position position="323"/>
    </location>
    <ligand>
        <name>ATP</name>
        <dbReference type="ChEBI" id="CHEBI:30616"/>
    </ligand>
</feature>
<sequence length="394" mass="42250">MKKTLKDVDFKGKRTLVRVDFNVPLEDGKITDDTRIEAALPTIKYLVDEGAKVILMSHLGRPKGKVVDSLRLDPVAQRLAELLGKEVTKVDDCIGDEPKEAVSEMENGDVLLLENTRFHAGEKKNDPDFARQLAELAEVFVNDAFGAAHRAHASTVGVTEHLPSVAGFLLQRELNALGEAMENPGHPFVAILGGAKVSDKIGVIKNLLDKVDYLLVGGGIANTFLLAKGYEVGDSLVEEDKVELAKELLKEAEEKGVDLVLPEDVVIAEEFKEDANHKVVSADSIPEGWQILDSGGPKTIEKYSDIIAKAETVIWNGPIGVFEMDTFAKGTNALAEAMARSSARTVIGGGDSAAAVKKAGLEDKMSHISTGGGASLMFFEGKPLPGVEALDDVE</sequence>
<evidence type="ECO:0000256" key="1">
    <source>
        <dbReference type="ARBA" id="ARBA00000642"/>
    </source>
</evidence>
<name>B8CYG2_HALOH</name>
<feature type="binding site" evidence="14 15">
    <location>
        <begin position="58"/>
        <end position="61"/>
    </location>
    <ligand>
        <name>substrate</name>
    </ligand>
</feature>
<evidence type="ECO:0000256" key="15">
    <source>
        <dbReference type="PIRSR" id="PIRSR000724-1"/>
    </source>
</evidence>
<evidence type="ECO:0000256" key="5">
    <source>
        <dbReference type="ARBA" id="ARBA00011245"/>
    </source>
</evidence>
<dbReference type="HOGENOM" id="CLU_025427_0_2_9"/>
<feature type="binding site" evidence="14">
    <location>
        <position position="35"/>
    </location>
    <ligand>
        <name>substrate</name>
    </ligand>
</feature>
<dbReference type="InterPro" id="IPR015824">
    <property type="entry name" value="Phosphoglycerate_kinase_N"/>
</dbReference>
<evidence type="ECO:0000256" key="6">
    <source>
        <dbReference type="ARBA" id="ARBA00013061"/>
    </source>
</evidence>
<feature type="binding site" evidence="15">
    <location>
        <position position="35"/>
    </location>
    <ligand>
        <name>(2R)-3-phosphoglycerate</name>
        <dbReference type="ChEBI" id="CHEBI:58272"/>
    </ligand>
</feature>
<evidence type="ECO:0000256" key="10">
    <source>
        <dbReference type="ARBA" id="ARBA00022741"/>
    </source>
</evidence>
<comment type="similarity">
    <text evidence="4 14 17">Belongs to the phosphoglycerate kinase family.</text>
</comment>
<dbReference type="GO" id="GO:0005524">
    <property type="term" value="F:ATP binding"/>
    <property type="evidence" value="ECO:0007669"/>
    <property type="project" value="UniProtKB-KW"/>
</dbReference>
<evidence type="ECO:0000256" key="16">
    <source>
        <dbReference type="PIRSR" id="PIRSR000724-2"/>
    </source>
</evidence>
<dbReference type="GO" id="GO:0006094">
    <property type="term" value="P:gluconeogenesis"/>
    <property type="evidence" value="ECO:0007669"/>
    <property type="project" value="TreeGrafter"/>
</dbReference>
<dbReference type="RefSeq" id="WP_012636514.1">
    <property type="nucleotide sequence ID" value="NC_011899.1"/>
</dbReference>
<evidence type="ECO:0000256" key="12">
    <source>
        <dbReference type="ARBA" id="ARBA00022840"/>
    </source>
</evidence>
<gene>
    <name evidence="14" type="primary">pgk</name>
    <name evidence="18" type="ordered locus">Hore_15820</name>
</gene>
<dbReference type="KEGG" id="hor:Hore_15820"/>
<dbReference type="InterPro" id="IPR015911">
    <property type="entry name" value="Phosphoglycerate_kinase_CS"/>
</dbReference>
<evidence type="ECO:0000256" key="4">
    <source>
        <dbReference type="ARBA" id="ARBA00008982"/>
    </source>
</evidence>
<dbReference type="InterPro" id="IPR001576">
    <property type="entry name" value="Phosphoglycerate_kinase"/>
</dbReference>
<comment type="subcellular location">
    <subcellularLocation>
        <location evidence="2 14">Cytoplasm</location>
    </subcellularLocation>
</comment>
<keyword evidence="9 14" id="KW-0808">Transferase</keyword>
<evidence type="ECO:0000256" key="7">
    <source>
        <dbReference type="ARBA" id="ARBA00016471"/>
    </source>
</evidence>
<keyword evidence="10 14" id="KW-0547">Nucleotide-binding</keyword>
<dbReference type="PROSITE" id="PS00111">
    <property type="entry name" value="PGLYCERATE_KINASE"/>
    <property type="match status" value="1"/>
</dbReference>
<dbReference type="SUPFAM" id="SSF53748">
    <property type="entry name" value="Phosphoglycerate kinase"/>
    <property type="match status" value="1"/>
</dbReference>
<feature type="binding site" evidence="15">
    <location>
        <position position="150"/>
    </location>
    <ligand>
        <name>(2R)-3-phosphoglycerate</name>
        <dbReference type="ChEBI" id="CHEBI:58272"/>
    </ligand>
</feature>
<evidence type="ECO:0000256" key="8">
    <source>
        <dbReference type="ARBA" id="ARBA00022490"/>
    </source>
</evidence>
<dbReference type="STRING" id="373903.Hore_15820"/>
<comment type="subunit">
    <text evidence="5 14">Monomer.</text>
</comment>
<proteinExistence type="inferred from homology"/>
<feature type="binding site" evidence="14 16">
    <location>
        <begin position="349"/>
        <end position="352"/>
    </location>
    <ligand>
        <name>ATP</name>
        <dbReference type="ChEBI" id="CHEBI:30616"/>
    </ligand>
</feature>
<feature type="binding site" evidence="14 16">
    <location>
        <position position="200"/>
    </location>
    <ligand>
        <name>ATP</name>
        <dbReference type="ChEBI" id="CHEBI:30616"/>
    </ligand>
</feature>
<comment type="catalytic activity">
    <reaction evidence="1 14 17">
        <text>(2R)-3-phosphoglycerate + ATP = (2R)-3-phospho-glyceroyl phosphate + ADP</text>
        <dbReference type="Rhea" id="RHEA:14801"/>
        <dbReference type="ChEBI" id="CHEBI:30616"/>
        <dbReference type="ChEBI" id="CHEBI:57604"/>
        <dbReference type="ChEBI" id="CHEBI:58272"/>
        <dbReference type="ChEBI" id="CHEBI:456216"/>
        <dbReference type="EC" id="2.7.2.3"/>
    </reaction>
</comment>
<dbReference type="GO" id="GO:0006096">
    <property type="term" value="P:glycolytic process"/>
    <property type="evidence" value="ECO:0007669"/>
    <property type="project" value="UniProtKB-UniRule"/>
</dbReference>
<keyword evidence="8 14" id="KW-0963">Cytoplasm</keyword>
<organism evidence="18 19">
    <name type="scientific">Halothermothrix orenii (strain H 168 / OCM 544 / DSM 9562)</name>
    <dbReference type="NCBI Taxonomy" id="373903"/>
    <lineage>
        <taxon>Bacteria</taxon>
        <taxon>Bacillati</taxon>
        <taxon>Bacillota</taxon>
        <taxon>Clostridia</taxon>
        <taxon>Halanaerobiales</taxon>
        <taxon>Halothermotrichaceae</taxon>
        <taxon>Halothermothrix</taxon>
    </lineage>
</organism>
<dbReference type="PANTHER" id="PTHR11406">
    <property type="entry name" value="PHOSPHOGLYCERATE KINASE"/>
    <property type="match status" value="1"/>
</dbReference>
<dbReference type="FunFam" id="3.40.50.1260:FF:000002">
    <property type="entry name" value="Phosphoglycerate kinase"/>
    <property type="match status" value="1"/>
</dbReference>
<keyword evidence="13 14" id="KW-0324">Glycolysis</keyword>